<keyword evidence="2" id="KW-1185">Reference proteome</keyword>
<gene>
    <name evidence="1" type="ORF">PCAMFM013_S001g000141</name>
</gene>
<evidence type="ECO:0000313" key="1">
    <source>
        <dbReference type="EMBL" id="CRL17181.1"/>
    </source>
</evidence>
<organism evidence="1 2">
    <name type="scientific">Penicillium camemberti (strain FM 013)</name>
    <dbReference type="NCBI Taxonomy" id="1429867"/>
    <lineage>
        <taxon>Eukaryota</taxon>
        <taxon>Fungi</taxon>
        <taxon>Dikarya</taxon>
        <taxon>Ascomycota</taxon>
        <taxon>Pezizomycotina</taxon>
        <taxon>Eurotiomycetes</taxon>
        <taxon>Eurotiomycetidae</taxon>
        <taxon>Eurotiales</taxon>
        <taxon>Aspergillaceae</taxon>
        <taxon>Penicillium</taxon>
    </lineage>
</organism>
<dbReference type="EMBL" id="HG793134">
    <property type="protein sequence ID" value="CRL17181.1"/>
    <property type="molecule type" value="Genomic_DNA"/>
</dbReference>
<dbReference type="Proteomes" id="UP000053732">
    <property type="component" value="Unassembled WGS sequence"/>
</dbReference>
<proteinExistence type="predicted"/>
<name>A0A0G4NSY3_PENC3</name>
<reference evidence="1 2" key="1">
    <citation type="journal article" date="2014" name="Nat. Commun.">
        <title>Multiple recent horizontal transfers of a large genomic region in cheese making fungi.</title>
        <authorList>
            <person name="Cheeseman K."/>
            <person name="Ropars J."/>
            <person name="Renault P."/>
            <person name="Dupont J."/>
            <person name="Gouzy J."/>
            <person name="Branca A."/>
            <person name="Abraham A.L."/>
            <person name="Ceppi M."/>
            <person name="Conseiller E."/>
            <person name="Debuchy R."/>
            <person name="Malagnac F."/>
            <person name="Goarin A."/>
            <person name="Silar P."/>
            <person name="Lacoste S."/>
            <person name="Sallet E."/>
            <person name="Bensimon A."/>
            <person name="Giraud T."/>
            <person name="Brygoo Y."/>
        </authorList>
    </citation>
    <scope>NUCLEOTIDE SEQUENCE [LARGE SCALE GENOMIC DNA]</scope>
    <source>
        <strain evidence="2">FM 013</strain>
    </source>
</reference>
<accession>A0A0G4NSY3</accession>
<protein>
    <submittedName>
        <fullName evidence="1">Str. FM013</fullName>
    </submittedName>
</protein>
<evidence type="ECO:0000313" key="2">
    <source>
        <dbReference type="Proteomes" id="UP000053732"/>
    </source>
</evidence>
<sequence>MRGGSDHRSHIRDWYFIANIFEDIPRMAFRTGEGSAPWF</sequence>
<dbReference type="AlphaFoldDB" id="A0A0G4NSY3"/>